<dbReference type="Proteomes" id="UP001501153">
    <property type="component" value="Unassembled WGS sequence"/>
</dbReference>
<sequence>MSKKMLFLLTTVFTLLAGGFYMTYRGVQLYHEWTRPQVPTATSATALSQPGKQVTTFSFTVSREVVAPPVPTSFPHRPPRRRK</sequence>
<dbReference type="RefSeq" id="WP_345237601.1">
    <property type="nucleotide sequence ID" value="NZ_BAABGZ010000075.1"/>
</dbReference>
<organism evidence="1 2">
    <name type="scientific">Hymenobacter saemangeumensis</name>
    <dbReference type="NCBI Taxonomy" id="1084522"/>
    <lineage>
        <taxon>Bacteria</taxon>
        <taxon>Pseudomonadati</taxon>
        <taxon>Bacteroidota</taxon>
        <taxon>Cytophagia</taxon>
        <taxon>Cytophagales</taxon>
        <taxon>Hymenobacteraceae</taxon>
        <taxon>Hymenobacter</taxon>
    </lineage>
</organism>
<dbReference type="EMBL" id="BAABGZ010000075">
    <property type="protein sequence ID" value="GAA4366073.1"/>
    <property type="molecule type" value="Genomic_DNA"/>
</dbReference>
<gene>
    <name evidence="1" type="ORF">GCM10023185_36950</name>
</gene>
<name>A0ABP8IQQ4_9BACT</name>
<reference evidence="2" key="1">
    <citation type="journal article" date="2019" name="Int. J. Syst. Evol. Microbiol.">
        <title>The Global Catalogue of Microorganisms (GCM) 10K type strain sequencing project: providing services to taxonomists for standard genome sequencing and annotation.</title>
        <authorList>
            <consortium name="The Broad Institute Genomics Platform"/>
            <consortium name="The Broad Institute Genome Sequencing Center for Infectious Disease"/>
            <person name="Wu L."/>
            <person name="Ma J."/>
        </authorList>
    </citation>
    <scope>NUCLEOTIDE SEQUENCE [LARGE SCALE GENOMIC DNA]</scope>
    <source>
        <strain evidence="2">JCM 17923</strain>
    </source>
</reference>
<evidence type="ECO:0000313" key="2">
    <source>
        <dbReference type="Proteomes" id="UP001501153"/>
    </source>
</evidence>
<proteinExistence type="predicted"/>
<evidence type="ECO:0000313" key="1">
    <source>
        <dbReference type="EMBL" id="GAA4366073.1"/>
    </source>
</evidence>
<accession>A0ABP8IQQ4</accession>
<comment type="caution">
    <text evidence="1">The sequence shown here is derived from an EMBL/GenBank/DDBJ whole genome shotgun (WGS) entry which is preliminary data.</text>
</comment>
<protein>
    <submittedName>
        <fullName evidence="1">Uncharacterized protein</fullName>
    </submittedName>
</protein>
<keyword evidence="2" id="KW-1185">Reference proteome</keyword>